<evidence type="ECO:0000256" key="1">
    <source>
        <dbReference type="ARBA" id="ARBA00023015"/>
    </source>
</evidence>
<organism evidence="7 8">
    <name type="scientific">Streptomyces formicae</name>
    <dbReference type="NCBI Taxonomy" id="1616117"/>
    <lineage>
        <taxon>Bacteria</taxon>
        <taxon>Bacillati</taxon>
        <taxon>Actinomycetota</taxon>
        <taxon>Actinomycetes</taxon>
        <taxon>Kitasatosporales</taxon>
        <taxon>Streptomycetaceae</taxon>
        <taxon>Streptomyces</taxon>
    </lineage>
</organism>
<dbReference type="KEGG" id="sfk:KY5_6370"/>
<dbReference type="Gene3D" id="1.10.357.10">
    <property type="entry name" value="Tetracycline Repressor, domain 2"/>
    <property type="match status" value="1"/>
</dbReference>
<dbReference type="AlphaFoldDB" id="A0A291QIK1"/>
<feature type="region of interest" description="Disordered" evidence="5">
    <location>
        <begin position="191"/>
        <end position="217"/>
    </location>
</feature>
<name>A0A291QIK1_9ACTN</name>
<dbReference type="Pfam" id="PF00440">
    <property type="entry name" value="TetR_N"/>
    <property type="match status" value="1"/>
</dbReference>
<dbReference type="EMBL" id="CP022685">
    <property type="protein sequence ID" value="ATL31388.1"/>
    <property type="molecule type" value="Genomic_DNA"/>
</dbReference>
<evidence type="ECO:0000256" key="5">
    <source>
        <dbReference type="SAM" id="MobiDB-lite"/>
    </source>
</evidence>
<dbReference type="GO" id="GO:0000976">
    <property type="term" value="F:transcription cis-regulatory region binding"/>
    <property type="evidence" value="ECO:0007669"/>
    <property type="project" value="TreeGrafter"/>
</dbReference>
<evidence type="ECO:0000256" key="3">
    <source>
        <dbReference type="ARBA" id="ARBA00023163"/>
    </source>
</evidence>
<feature type="compositionally biased region" description="Low complexity" evidence="5">
    <location>
        <begin position="206"/>
        <end position="217"/>
    </location>
</feature>
<dbReference type="PROSITE" id="PS50977">
    <property type="entry name" value="HTH_TETR_2"/>
    <property type="match status" value="1"/>
</dbReference>
<evidence type="ECO:0000259" key="6">
    <source>
        <dbReference type="PROSITE" id="PS50977"/>
    </source>
</evidence>
<evidence type="ECO:0000313" key="7">
    <source>
        <dbReference type="EMBL" id="ATL31388.1"/>
    </source>
</evidence>
<dbReference type="RefSeq" id="WP_159072641.1">
    <property type="nucleotide sequence ID" value="NZ_CP022685.1"/>
</dbReference>
<dbReference type="InterPro" id="IPR036271">
    <property type="entry name" value="Tet_transcr_reg_TetR-rel_C_sf"/>
</dbReference>
<feature type="DNA-binding region" description="H-T-H motif" evidence="4">
    <location>
        <begin position="25"/>
        <end position="44"/>
    </location>
</feature>
<dbReference type="InterPro" id="IPR050109">
    <property type="entry name" value="HTH-type_TetR-like_transc_reg"/>
</dbReference>
<dbReference type="SUPFAM" id="SSF48498">
    <property type="entry name" value="Tetracyclin repressor-like, C-terminal domain"/>
    <property type="match status" value="1"/>
</dbReference>
<dbReference type="InterPro" id="IPR009057">
    <property type="entry name" value="Homeodomain-like_sf"/>
</dbReference>
<protein>
    <submittedName>
        <fullName evidence="7">Transcriptional regulator, TetR family</fullName>
    </submittedName>
</protein>
<dbReference type="GO" id="GO:0003700">
    <property type="term" value="F:DNA-binding transcription factor activity"/>
    <property type="evidence" value="ECO:0007669"/>
    <property type="project" value="TreeGrafter"/>
</dbReference>
<evidence type="ECO:0000256" key="4">
    <source>
        <dbReference type="PROSITE-ProRule" id="PRU00335"/>
    </source>
</evidence>
<dbReference type="SUPFAM" id="SSF46689">
    <property type="entry name" value="Homeodomain-like"/>
    <property type="match status" value="1"/>
</dbReference>
<feature type="domain" description="HTH tetR-type" evidence="6">
    <location>
        <begin position="2"/>
        <end position="62"/>
    </location>
</feature>
<dbReference type="PANTHER" id="PTHR30055:SF201">
    <property type="entry name" value="TRANSCRIPTIONAL REGULATORY PROTEIN"/>
    <property type="match status" value="1"/>
</dbReference>
<dbReference type="PANTHER" id="PTHR30055">
    <property type="entry name" value="HTH-TYPE TRANSCRIPTIONAL REGULATOR RUTR"/>
    <property type="match status" value="1"/>
</dbReference>
<dbReference type="Pfam" id="PF13305">
    <property type="entry name" value="TetR_C_33"/>
    <property type="match status" value="1"/>
</dbReference>
<reference evidence="7 8" key="1">
    <citation type="submission" date="2017-08" db="EMBL/GenBank/DDBJ databases">
        <title>Complete Genome Sequence of Streptomyces formicae KY5, the formicamycin producer.</title>
        <authorList>
            <person name="Holmes N.A."/>
            <person name="Devine R."/>
            <person name="Qin Z."/>
            <person name="Seipke R.F."/>
            <person name="Wilkinson B."/>
            <person name="Hutchings M.I."/>
        </authorList>
    </citation>
    <scope>NUCLEOTIDE SEQUENCE [LARGE SCALE GENOMIC DNA]</scope>
    <source>
        <strain evidence="7 8">KY5</strain>
    </source>
</reference>
<keyword evidence="1" id="KW-0805">Transcription regulation</keyword>
<accession>A0A291QIK1</accession>
<evidence type="ECO:0000256" key="2">
    <source>
        <dbReference type="ARBA" id="ARBA00023125"/>
    </source>
</evidence>
<dbReference type="Proteomes" id="UP000221011">
    <property type="component" value="Chromosome"/>
</dbReference>
<dbReference type="InterPro" id="IPR001647">
    <property type="entry name" value="HTH_TetR"/>
</dbReference>
<keyword evidence="8" id="KW-1185">Reference proteome</keyword>
<evidence type="ECO:0000313" key="8">
    <source>
        <dbReference type="Proteomes" id="UP000221011"/>
    </source>
</evidence>
<keyword evidence="2 4" id="KW-0238">DNA-binding</keyword>
<sequence length="235" mass="24735">MRQVGGPAVPAALGLLDESGPDGVSVREVARRAGVSPGAPFRRFADRQALLTALAERIPADCEAWRIAAVERSEGSATRAFGLGFVRCAIRHPRRFPLVKPLVFGPRGPAEPDARLTAIETAFTGLILADQRAGDLRAGDPAVVGLAGQALVHGLSRMIVDGYLPPESAERLAEQVLDTFGLARQLGTPSGLWAAGTRGGPRRAAPRTARPPGGRPLRAPLRVTLCAVARDPRSL</sequence>
<proteinExistence type="predicted"/>
<keyword evidence="3" id="KW-0804">Transcription</keyword>
<dbReference type="InterPro" id="IPR025996">
    <property type="entry name" value="MT1864/Rv1816-like_C"/>
</dbReference>
<gene>
    <name evidence="7" type="ORF">KY5_6370</name>
</gene>